<dbReference type="Proteomes" id="UP000050465">
    <property type="component" value="Unassembled WGS sequence"/>
</dbReference>
<evidence type="ECO:0000313" key="3">
    <source>
        <dbReference type="EMBL" id="KPQ30968.1"/>
    </source>
</evidence>
<comment type="caution">
    <text evidence="3">The sequence shown here is derived from an EMBL/GenBank/DDBJ whole genome shotgun (WGS) entry which is preliminary data.</text>
</comment>
<evidence type="ECO:0000259" key="1">
    <source>
        <dbReference type="PROSITE" id="PS51736"/>
    </source>
</evidence>
<dbReference type="GO" id="GO:0000150">
    <property type="term" value="F:DNA strand exchange activity"/>
    <property type="evidence" value="ECO:0007669"/>
    <property type="project" value="InterPro"/>
</dbReference>
<dbReference type="STRING" id="1666911.HLUCCA11_24500"/>
<dbReference type="EMBL" id="LJZR01000132">
    <property type="protein sequence ID" value="KPQ30968.1"/>
    <property type="molecule type" value="Genomic_DNA"/>
</dbReference>
<evidence type="ECO:0000259" key="2">
    <source>
        <dbReference type="PROSITE" id="PS51737"/>
    </source>
</evidence>
<dbReference type="InterPro" id="IPR038109">
    <property type="entry name" value="DNA_bind_recomb_sf"/>
</dbReference>
<reference evidence="3 4" key="1">
    <citation type="submission" date="2015-09" db="EMBL/GenBank/DDBJ databases">
        <title>Identification and resolution of microdiversity through metagenomic sequencing of parallel consortia.</title>
        <authorList>
            <person name="Nelson W.C."/>
            <person name="Romine M.F."/>
            <person name="Lindemann S.R."/>
        </authorList>
    </citation>
    <scope>NUCLEOTIDE SEQUENCE [LARGE SCALE GENOMIC DNA]</scope>
    <source>
        <strain evidence="3">Ana</strain>
    </source>
</reference>
<dbReference type="InterPro" id="IPR011109">
    <property type="entry name" value="DNA_bind_recombinase_dom"/>
</dbReference>
<organism evidence="3 4">
    <name type="scientific">Phormidesmis priestleyi Ana</name>
    <dbReference type="NCBI Taxonomy" id="1666911"/>
    <lineage>
        <taxon>Bacteria</taxon>
        <taxon>Bacillati</taxon>
        <taxon>Cyanobacteriota</taxon>
        <taxon>Cyanophyceae</taxon>
        <taxon>Leptolyngbyales</taxon>
        <taxon>Leptolyngbyaceae</taxon>
        <taxon>Phormidesmis</taxon>
    </lineage>
</organism>
<dbReference type="GO" id="GO:0003677">
    <property type="term" value="F:DNA binding"/>
    <property type="evidence" value="ECO:0007669"/>
    <property type="project" value="InterPro"/>
</dbReference>
<dbReference type="InterPro" id="IPR036162">
    <property type="entry name" value="Resolvase-like_N_sf"/>
</dbReference>
<protein>
    <submittedName>
        <fullName evidence="3">Site-specific DNA recombinase</fullName>
    </submittedName>
</protein>
<proteinExistence type="predicted"/>
<dbReference type="CDD" id="cd00338">
    <property type="entry name" value="Ser_Recombinase"/>
    <property type="match status" value="1"/>
</dbReference>
<name>A0A0P7ZEU2_9CYAN</name>
<feature type="domain" description="Recombinase" evidence="2">
    <location>
        <begin position="173"/>
        <end position="312"/>
    </location>
</feature>
<dbReference type="Gene3D" id="3.90.1750.20">
    <property type="entry name" value="Putative Large Serine Recombinase, Chain B, Domain 2"/>
    <property type="match status" value="1"/>
</dbReference>
<dbReference type="PROSITE" id="PS51736">
    <property type="entry name" value="RECOMBINASES_3"/>
    <property type="match status" value="1"/>
</dbReference>
<dbReference type="InterPro" id="IPR006119">
    <property type="entry name" value="Resolv_N"/>
</dbReference>
<feature type="domain" description="Resolvase/invertase-type recombinase catalytic" evidence="1">
    <location>
        <begin position="15"/>
        <end position="166"/>
    </location>
</feature>
<dbReference type="Pfam" id="PF00239">
    <property type="entry name" value="Resolvase"/>
    <property type="match status" value="1"/>
</dbReference>
<dbReference type="SMART" id="SM00857">
    <property type="entry name" value="Resolvase"/>
    <property type="match status" value="1"/>
</dbReference>
<dbReference type="PANTHER" id="PTHR30461:SF23">
    <property type="entry name" value="DNA RECOMBINASE-RELATED"/>
    <property type="match status" value="1"/>
</dbReference>
<dbReference type="InterPro" id="IPR050639">
    <property type="entry name" value="SSR_resolvase"/>
</dbReference>
<dbReference type="Pfam" id="PF07508">
    <property type="entry name" value="Recombinase"/>
    <property type="match status" value="1"/>
</dbReference>
<evidence type="ECO:0000313" key="4">
    <source>
        <dbReference type="Proteomes" id="UP000050465"/>
    </source>
</evidence>
<dbReference type="PATRIC" id="fig|1666911.3.peg.2785"/>
<dbReference type="AlphaFoldDB" id="A0A0P7ZEU2"/>
<accession>A0A0P7ZEU2</accession>
<dbReference type="SUPFAM" id="SSF53041">
    <property type="entry name" value="Resolvase-like"/>
    <property type="match status" value="1"/>
</dbReference>
<dbReference type="PROSITE" id="PS51737">
    <property type="entry name" value="RECOMBINASE_DNA_BIND"/>
    <property type="match status" value="1"/>
</dbReference>
<dbReference type="InterPro" id="IPR025827">
    <property type="entry name" value="Zn_ribbon_recom_dom"/>
</dbReference>
<gene>
    <name evidence="3" type="ORF">HLUCCA11_24500</name>
</gene>
<dbReference type="Gene3D" id="3.40.50.1390">
    <property type="entry name" value="Resolvase, N-terminal catalytic domain"/>
    <property type="match status" value="1"/>
</dbReference>
<dbReference type="Pfam" id="PF13408">
    <property type="entry name" value="Zn_ribbon_recom"/>
    <property type="match status" value="1"/>
</dbReference>
<sequence>MLTSELITPIHVARKALIYVRQSSPHQPINNQESLRLQYALQQRAQNLGWPSERIEVIDSDLGTTAATAEHRSGFKDLIAQVTLDQVGIILSYDVTRLSRNCSDWYPLLDLCGYKNCLIADHDSVYDPSSANGRLLLGLKGQMSEVELYTIRARLTAGILSKAKRGELALTLPVGLIRDEAEVVHKDPNREVQDRIQLVFETFLQVKSASQVLRRFNEQKLTLPRRTRWGDTIWRQPTTAAIISMLKNPAYAGAFVYGRTRTIRNPAEPHKIHLKTLPIEEWKIRVNDQYPAYIDWPTYEKIQAQLMDNYLEYDRNKTRGVPRNGAALLHGIVYCGECGHKMVVQYKNSTRYICNYLRQQYGVPVCQFIPADTVDNHVVDAFFEALSPVELNAYEQAIKIQQKADDKIEKAHAQQVERLRYEAALAERRFNQVDPDNRLVAAELEHRWETSLGELQKAENSYRQTPSAHTTIALPPKLQATFTEIGVKLPEIWSTDVLTQAQKKALLRCLIDKVVVHRIGRDTVRSRIVWKGAETSTVDLPIPVTSWKELANADELENKIIALSQQGIGDQLIAERLTKEGYRSPSSSDTVLASTVKRIRLQHGIMIKAHQSHPRRVPGHLTVTQIADQLKLPKHWIHDRIHNGTIQIKRHQDTQLYLFPDNPETLLQFEQLSR</sequence>
<dbReference type="PANTHER" id="PTHR30461">
    <property type="entry name" value="DNA-INVERTASE FROM LAMBDOID PROPHAGE"/>
    <property type="match status" value="1"/>
</dbReference>